<dbReference type="Pfam" id="PF19669">
    <property type="entry name" value="DUF6172"/>
    <property type="match status" value="1"/>
</dbReference>
<dbReference type="EMBL" id="SLZR01000013">
    <property type="protein sequence ID" value="TCS39022.1"/>
    <property type="molecule type" value="Genomic_DNA"/>
</dbReference>
<reference evidence="1 2" key="1">
    <citation type="submission" date="2019-03" db="EMBL/GenBank/DDBJ databases">
        <title>Genomic Encyclopedia of Archaeal and Bacterial Type Strains, Phase II (KMG-II): from individual species to whole genera.</title>
        <authorList>
            <person name="Goeker M."/>
        </authorList>
    </citation>
    <scope>NUCLEOTIDE SEQUENCE [LARGE SCALE GENOMIC DNA]</scope>
    <source>
        <strain evidence="1 2">DSM 15388</strain>
    </source>
</reference>
<dbReference type="Proteomes" id="UP000295793">
    <property type="component" value="Unassembled WGS sequence"/>
</dbReference>
<protein>
    <submittedName>
        <fullName evidence="1">Uncharacterized protein</fullName>
    </submittedName>
</protein>
<gene>
    <name evidence="1" type="ORF">BCF53_11368</name>
</gene>
<dbReference type="InterPro" id="IPR046170">
    <property type="entry name" value="DUF6172"/>
</dbReference>
<organism evidence="1 2">
    <name type="scientific">Reinekea marinisedimentorum</name>
    <dbReference type="NCBI Taxonomy" id="230495"/>
    <lineage>
        <taxon>Bacteria</taxon>
        <taxon>Pseudomonadati</taxon>
        <taxon>Pseudomonadota</taxon>
        <taxon>Gammaproteobacteria</taxon>
        <taxon>Oceanospirillales</taxon>
        <taxon>Saccharospirillaceae</taxon>
        <taxon>Reinekea</taxon>
    </lineage>
</organism>
<accession>A0A4R3I0G2</accession>
<dbReference type="AlphaFoldDB" id="A0A4R3I0G2"/>
<comment type="caution">
    <text evidence="1">The sequence shown here is derived from an EMBL/GenBank/DDBJ whole genome shotgun (WGS) entry which is preliminary data.</text>
</comment>
<sequence length="109" mass="12438">MKKTFTLIHPKMNTDRRVEAVKYEIKKYLKRERGKALPADADFWGFDCKFGSTEANAESVHLAEINKKIDEVHAQAVTEFYVEIIAVAQQRTPKPVEDDAEGVQDPESE</sequence>
<dbReference type="OrthoDB" id="9794656at2"/>
<dbReference type="RefSeq" id="WP_132702512.1">
    <property type="nucleotide sequence ID" value="NZ_SLZR01000013.1"/>
</dbReference>
<keyword evidence="2" id="KW-1185">Reference proteome</keyword>
<evidence type="ECO:0000313" key="2">
    <source>
        <dbReference type="Proteomes" id="UP000295793"/>
    </source>
</evidence>
<name>A0A4R3I0G2_9GAMM</name>
<proteinExistence type="predicted"/>
<evidence type="ECO:0000313" key="1">
    <source>
        <dbReference type="EMBL" id="TCS39022.1"/>
    </source>
</evidence>